<proteinExistence type="predicted"/>
<organism evidence="2">
    <name type="scientific">marine metagenome</name>
    <dbReference type="NCBI Taxonomy" id="408172"/>
    <lineage>
        <taxon>unclassified sequences</taxon>
        <taxon>metagenomes</taxon>
        <taxon>ecological metagenomes</taxon>
    </lineage>
</organism>
<accession>A0A382AJB5</accession>
<name>A0A382AJB5_9ZZZZ</name>
<reference evidence="2" key="1">
    <citation type="submission" date="2018-05" db="EMBL/GenBank/DDBJ databases">
        <authorList>
            <person name="Lanie J.A."/>
            <person name="Ng W.-L."/>
            <person name="Kazmierczak K.M."/>
            <person name="Andrzejewski T.M."/>
            <person name="Davidsen T.M."/>
            <person name="Wayne K.J."/>
            <person name="Tettelin H."/>
            <person name="Glass J.I."/>
            <person name="Rusch D."/>
            <person name="Podicherti R."/>
            <person name="Tsui H.-C.T."/>
            <person name="Winkler M.E."/>
        </authorList>
    </citation>
    <scope>NUCLEOTIDE SEQUENCE</scope>
</reference>
<dbReference type="InterPro" id="IPR019401">
    <property type="entry name" value="Znf_CHCC"/>
</dbReference>
<gene>
    <name evidence="2" type="ORF">METZ01_LOCUS154460</name>
</gene>
<dbReference type="EMBL" id="UINC01025647">
    <property type="protein sequence ID" value="SVB01606.1"/>
    <property type="molecule type" value="Genomic_DNA"/>
</dbReference>
<dbReference type="Gene3D" id="2.60.260.40">
    <property type="entry name" value="q5lls5 like domains"/>
    <property type="match status" value="1"/>
</dbReference>
<dbReference type="AlphaFoldDB" id="A0A382AJB5"/>
<sequence length="60" mass="7002">MEKLPKITNDEGKKRIEISYKKFNCLGASPPHDHPHIYLDMGEKEDIICPYCGTNFEYKD</sequence>
<dbReference type="Pfam" id="PF10276">
    <property type="entry name" value="zf-CHCC"/>
    <property type="match status" value="1"/>
</dbReference>
<feature type="domain" description="Zinc finger CHCC-type" evidence="1">
    <location>
        <begin position="21"/>
        <end position="56"/>
    </location>
</feature>
<evidence type="ECO:0000313" key="2">
    <source>
        <dbReference type="EMBL" id="SVB01606.1"/>
    </source>
</evidence>
<evidence type="ECO:0000259" key="1">
    <source>
        <dbReference type="Pfam" id="PF10276"/>
    </source>
</evidence>
<protein>
    <recommendedName>
        <fullName evidence="1">Zinc finger CHCC-type domain-containing protein</fullName>
    </recommendedName>
</protein>